<proteinExistence type="predicted"/>
<sequence>MLRQLASEQIGTDKIVSSNVVPHEADAIEKSGLVTTKKIGKGPGKINHAQSSKSTEAANKLVPRQPIEAFVIEDGYY</sequence>
<protein>
    <submittedName>
        <fullName evidence="1">Uncharacterized protein</fullName>
    </submittedName>
</protein>
<dbReference type="EMBL" id="JAVIJP010000010">
    <property type="protein sequence ID" value="KAL3646975.1"/>
    <property type="molecule type" value="Genomic_DNA"/>
</dbReference>
<reference evidence="2" key="1">
    <citation type="journal article" date="2024" name="IScience">
        <title>Strigolactones Initiate the Formation of Haustorium-like Structures in Castilleja.</title>
        <authorList>
            <person name="Buerger M."/>
            <person name="Peterson D."/>
            <person name="Chory J."/>
        </authorList>
    </citation>
    <scope>NUCLEOTIDE SEQUENCE [LARGE SCALE GENOMIC DNA]</scope>
</reference>
<organism evidence="1 2">
    <name type="scientific">Castilleja foliolosa</name>
    <dbReference type="NCBI Taxonomy" id="1961234"/>
    <lineage>
        <taxon>Eukaryota</taxon>
        <taxon>Viridiplantae</taxon>
        <taxon>Streptophyta</taxon>
        <taxon>Embryophyta</taxon>
        <taxon>Tracheophyta</taxon>
        <taxon>Spermatophyta</taxon>
        <taxon>Magnoliopsida</taxon>
        <taxon>eudicotyledons</taxon>
        <taxon>Gunneridae</taxon>
        <taxon>Pentapetalae</taxon>
        <taxon>asterids</taxon>
        <taxon>lamiids</taxon>
        <taxon>Lamiales</taxon>
        <taxon>Orobanchaceae</taxon>
        <taxon>Pedicularideae</taxon>
        <taxon>Castillejinae</taxon>
        <taxon>Castilleja</taxon>
    </lineage>
</organism>
<comment type="caution">
    <text evidence="1">The sequence shown here is derived from an EMBL/GenBank/DDBJ whole genome shotgun (WGS) entry which is preliminary data.</text>
</comment>
<evidence type="ECO:0000313" key="2">
    <source>
        <dbReference type="Proteomes" id="UP001632038"/>
    </source>
</evidence>
<dbReference type="Proteomes" id="UP001632038">
    <property type="component" value="Unassembled WGS sequence"/>
</dbReference>
<gene>
    <name evidence="1" type="ORF">CASFOL_009147</name>
</gene>
<evidence type="ECO:0000313" key="1">
    <source>
        <dbReference type="EMBL" id="KAL3646975.1"/>
    </source>
</evidence>
<keyword evidence="2" id="KW-1185">Reference proteome</keyword>
<accession>A0ABD3E1I6</accession>
<dbReference type="AlphaFoldDB" id="A0ABD3E1I6"/>
<name>A0ABD3E1I6_9LAMI</name>